<keyword evidence="14" id="KW-0007">Acetylation</keyword>
<comment type="subcellular location">
    <subcellularLocation>
        <location evidence="1 19">Nucleus speckle</location>
    </subcellularLocation>
</comment>
<evidence type="ECO:0000259" key="21">
    <source>
        <dbReference type="PROSITE" id="PS50103"/>
    </source>
</evidence>
<dbReference type="GO" id="GO:0007283">
    <property type="term" value="P:spermatogenesis"/>
    <property type="evidence" value="ECO:0007669"/>
    <property type="project" value="UniProtKB-KW"/>
</dbReference>
<feature type="region of interest" description="Disordered" evidence="20">
    <location>
        <begin position="77"/>
        <end position="141"/>
    </location>
</feature>
<evidence type="ECO:0000256" key="15">
    <source>
        <dbReference type="ARBA" id="ARBA00023242"/>
    </source>
</evidence>
<dbReference type="AlphaFoldDB" id="A0A7F8RKT7"/>
<dbReference type="GO" id="GO:0030154">
    <property type="term" value="P:cell differentiation"/>
    <property type="evidence" value="ECO:0007669"/>
    <property type="project" value="UniProtKB-KW"/>
</dbReference>
<dbReference type="PANTHER" id="PTHR14738">
    <property type="entry name" value="ZINC FINGER CCCH DOMAIN-CONTAINING PROTEIN 14"/>
    <property type="match status" value="1"/>
</dbReference>
<keyword evidence="12" id="KW-0744">Spermatogenesis</keyword>
<dbReference type="Pfam" id="PF14608">
    <property type="entry name" value="zf-CCCH_2"/>
    <property type="match status" value="5"/>
</dbReference>
<feature type="region of interest" description="Disordered" evidence="20">
    <location>
        <begin position="310"/>
        <end position="351"/>
    </location>
</feature>
<sequence>MEIGTEISRKIRSAIKGKLQELGAYVDEELPDYIMVMVANKKSQDQMTEDLSLFLGNNTIRFTVWLHGVLDKLRSVTTDPSSLKSSDTNIFDNNVSSNKSCFSRGDERRHEAAVPPLAVASSRPEKRDSRVSTSSQEQKTTTVRQTYDDGAATRLMSTVKPLREPAPSEDVIDIKPEPDDLIDEDLNFVQENPLSQKKPTVTLAYGSSRPSIEIYRPPASRNADSGAHLNRLQFQQQPNSIHAAKQPDIQNSRVYETGRLCEPEMLNSLEETYSPFFRNNSEKMSIEEENFRKRKLPVVSSVVKVKKFNHDGEEEEEDDDCGSRTGSISSSVSVPAKPERRPSLPPSKQANKNLILKAISEAQESVTKTTNYSTVSQKQTLPVAPRTRTSQEELLAEMVQGQSRTPRISTPIKEEETKGDNIEKSQGTQQRQLLSRLQIDPVMAETLQIGQDYYDMESMVHADTRSFILKKPKLSEEVVVAPNQESGMKTADTLRVLSGHLMQTRDLVQPDKPASPKFIVTLDGVPSPPGYMSDQEEDMCFEGVKPVNQTAASNKGLRGLLHPQHLQLMSRQLDDPNAEISELSVVQKPEKLLERCKYWPACKNGDECAYHHPVSPCKAFPNCKFAEKCLFVHPNCKYDAKCTKPDCPFTHMSRRIPVLPPKPAVATPASPSSSQLCRYFPACKKMECPFYHPKHCRFNTQCTRPDCTFYHPTITVPPRHALKWIRPQTSE</sequence>
<dbReference type="FunFam" id="4.10.1000.30:FF:000003">
    <property type="entry name" value="zinc finger CCCH domain-containing protein 14 isoform X6"/>
    <property type="match status" value="1"/>
</dbReference>
<evidence type="ECO:0000256" key="18">
    <source>
        <dbReference type="PROSITE-ProRule" id="PRU00723"/>
    </source>
</evidence>
<accession>A0A7F8RKT7</accession>
<keyword evidence="13 19" id="KW-0694">RNA-binding</keyword>
<evidence type="ECO:0000256" key="10">
    <source>
        <dbReference type="ARBA" id="ARBA00022833"/>
    </source>
</evidence>
<dbReference type="GO" id="GO:0008270">
    <property type="term" value="F:zinc ion binding"/>
    <property type="evidence" value="ECO:0007669"/>
    <property type="project" value="UniProtKB-KW"/>
</dbReference>
<keyword evidence="6 18" id="KW-0479">Metal-binding</keyword>
<evidence type="ECO:0000256" key="19">
    <source>
        <dbReference type="RuleBase" id="RU369058"/>
    </source>
</evidence>
<reference evidence="23" key="1">
    <citation type="submission" date="2025-08" db="UniProtKB">
        <authorList>
            <consortium name="RefSeq"/>
        </authorList>
    </citation>
    <scope>IDENTIFICATION</scope>
    <source>
        <tissue evidence="23">Liver</tissue>
    </source>
</reference>
<evidence type="ECO:0000256" key="14">
    <source>
        <dbReference type="ARBA" id="ARBA00022990"/>
    </source>
</evidence>
<dbReference type="GO" id="GO:0008143">
    <property type="term" value="F:poly(A) binding"/>
    <property type="evidence" value="ECO:0007669"/>
    <property type="project" value="UniProtKB-UniRule"/>
</dbReference>
<protein>
    <recommendedName>
        <fullName evidence="3 19">Zinc finger CCCH domain-containing protein 14</fullName>
    </recommendedName>
</protein>
<keyword evidence="7 19" id="KW-0677">Repeat</keyword>
<dbReference type="Proteomes" id="UP000245341">
    <property type="component" value="Unplaced"/>
</dbReference>
<keyword evidence="8 18" id="KW-0863">Zinc-finger</keyword>
<organism evidence="22 23">
    <name type="scientific">Leptonychotes weddellii</name>
    <name type="common">Weddell seal</name>
    <name type="synonym">Otaria weddellii</name>
    <dbReference type="NCBI Taxonomy" id="9713"/>
    <lineage>
        <taxon>Eukaryota</taxon>
        <taxon>Metazoa</taxon>
        <taxon>Chordata</taxon>
        <taxon>Craniata</taxon>
        <taxon>Vertebrata</taxon>
        <taxon>Euteleostomi</taxon>
        <taxon>Mammalia</taxon>
        <taxon>Eutheria</taxon>
        <taxon>Laurasiatheria</taxon>
        <taxon>Carnivora</taxon>
        <taxon>Caniformia</taxon>
        <taxon>Pinnipedia</taxon>
        <taxon>Phocidae</taxon>
        <taxon>Monachinae</taxon>
        <taxon>Lobodontini</taxon>
        <taxon>Leptonychotes</taxon>
    </lineage>
</organism>
<keyword evidence="11" id="KW-0832">Ubl conjugation</keyword>
<proteinExistence type="inferred from homology"/>
<dbReference type="GO" id="GO:0043488">
    <property type="term" value="P:regulation of mRNA stability"/>
    <property type="evidence" value="ECO:0007669"/>
    <property type="project" value="UniProtKB-UniRule"/>
</dbReference>
<dbReference type="CTD" id="79882"/>
<keyword evidence="9" id="KW-0221">Differentiation</keyword>
<evidence type="ECO:0000256" key="11">
    <source>
        <dbReference type="ARBA" id="ARBA00022843"/>
    </source>
</evidence>
<feature type="compositionally biased region" description="Polar residues" evidence="20">
    <location>
        <begin position="77"/>
        <end position="101"/>
    </location>
</feature>
<dbReference type="Gene3D" id="4.10.1000.40">
    <property type="match status" value="1"/>
</dbReference>
<evidence type="ECO:0000256" key="13">
    <source>
        <dbReference type="ARBA" id="ARBA00022884"/>
    </source>
</evidence>
<keyword evidence="10 18" id="KW-0862">Zinc</keyword>
<comment type="similarity">
    <text evidence="2 19">Belongs to the ZC3H14 family.</text>
</comment>
<evidence type="ECO:0000256" key="17">
    <source>
        <dbReference type="ARBA" id="ARBA00062976"/>
    </source>
</evidence>
<dbReference type="PANTHER" id="PTHR14738:SF29">
    <property type="entry name" value="ZINC FINGER CCCH DOMAIN-CONTAINING PROTEIN 14"/>
    <property type="match status" value="1"/>
</dbReference>
<dbReference type="PROSITE" id="PS50103">
    <property type="entry name" value="ZF_C3H1"/>
    <property type="match status" value="1"/>
</dbReference>
<feature type="compositionally biased region" description="Polar residues" evidence="20">
    <location>
        <begin position="131"/>
        <end position="141"/>
    </location>
</feature>
<dbReference type="Gene3D" id="1.20.1390.10">
    <property type="entry name" value="PWI domain"/>
    <property type="match status" value="1"/>
</dbReference>
<dbReference type="InterPro" id="IPR000571">
    <property type="entry name" value="Znf_CCCH"/>
</dbReference>
<dbReference type="RefSeq" id="XP_030893684.1">
    <property type="nucleotide sequence ID" value="XM_031037824.1"/>
</dbReference>
<name>A0A7F8RKT7_LEPWE</name>
<evidence type="ECO:0000313" key="22">
    <source>
        <dbReference type="Proteomes" id="UP000245341"/>
    </source>
</evidence>
<keyword evidence="5" id="KW-0597">Phosphoprotein</keyword>
<evidence type="ECO:0000256" key="12">
    <source>
        <dbReference type="ARBA" id="ARBA00022871"/>
    </source>
</evidence>
<evidence type="ECO:0000256" key="6">
    <source>
        <dbReference type="ARBA" id="ARBA00022723"/>
    </source>
</evidence>
<dbReference type="FunFam" id="4.10.1000.30:FF:000001">
    <property type="entry name" value="Zinc finger CCCH domain-containing protein 14"/>
    <property type="match status" value="1"/>
</dbReference>
<dbReference type="Gene3D" id="4.10.1000.30">
    <property type="match status" value="1"/>
</dbReference>
<evidence type="ECO:0000256" key="8">
    <source>
        <dbReference type="ARBA" id="ARBA00022771"/>
    </source>
</evidence>
<evidence type="ECO:0000256" key="16">
    <source>
        <dbReference type="ARBA" id="ARBA00059881"/>
    </source>
</evidence>
<evidence type="ECO:0000313" key="23">
    <source>
        <dbReference type="RefSeq" id="XP_030893684.1"/>
    </source>
</evidence>
<gene>
    <name evidence="23" type="primary">ZC3H14</name>
</gene>
<dbReference type="FunFam" id="4.10.1000.40:FF:000006">
    <property type="entry name" value="Zinc finger CCCH domain-containing protein 14"/>
    <property type="match status" value="1"/>
</dbReference>
<dbReference type="InterPro" id="IPR040366">
    <property type="entry name" value="Nab2/ZC3H14"/>
</dbReference>
<evidence type="ECO:0000256" key="3">
    <source>
        <dbReference type="ARBA" id="ARBA00015071"/>
    </source>
</evidence>
<feature type="zinc finger region" description="C3H1-type" evidence="18">
    <location>
        <begin position="590"/>
        <end position="615"/>
    </location>
</feature>
<evidence type="ECO:0000256" key="2">
    <source>
        <dbReference type="ARBA" id="ARBA00008423"/>
    </source>
</evidence>
<comment type="subunit">
    <text evidence="17">Homodimer; facilitating circular RNAs (circRNAs) formation. Associates with the spliceosome. Interacts with HOOK2. Interacts with ZFC3H1 in a RNase-sensitive manner.</text>
</comment>
<evidence type="ECO:0000256" key="7">
    <source>
        <dbReference type="ARBA" id="ARBA00022737"/>
    </source>
</evidence>
<dbReference type="GeneID" id="102749778"/>
<dbReference type="SMART" id="SM00356">
    <property type="entry name" value="ZnF_C3H1"/>
    <property type="match status" value="3"/>
</dbReference>
<dbReference type="FunFam" id="4.10.1000.40:FF:000001">
    <property type="entry name" value="zinc finger CCCH domain-containing protein 14 isoform X2"/>
    <property type="match status" value="1"/>
</dbReference>
<keyword evidence="15 19" id="KW-0539">Nucleus</keyword>
<feature type="domain" description="C3H1-type" evidence="21">
    <location>
        <begin position="590"/>
        <end position="615"/>
    </location>
</feature>
<keyword evidence="4" id="KW-1017">Isopeptide bond</keyword>
<dbReference type="GO" id="GO:0005737">
    <property type="term" value="C:cytoplasm"/>
    <property type="evidence" value="ECO:0007669"/>
    <property type="project" value="TreeGrafter"/>
</dbReference>
<evidence type="ECO:0000256" key="4">
    <source>
        <dbReference type="ARBA" id="ARBA00022499"/>
    </source>
</evidence>
<comment type="function">
    <text evidence="16">RNA-binding protein involved in the biogenesis of circular RNAs (circRNAs), which are produced by back-splicing circularization of pre-mRNAs. Acts by binding to both exon-intron boundary and 3'-UTR of pre-mRNAs to promote circRNA biogenesis through dimerization and the association with the spliceosome. Required for spermatogenesis via involvement in circRNA biogenesis. Regulates the pre-mRNA processing of ATP5MC1; preventing its degradation. Also binds the poly(A) tail of mRNAs; controlling poly(A) length in neuronal cells.</text>
</comment>
<evidence type="ECO:0000256" key="9">
    <source>
        <dbReference type="ARBA" id="ARBA00022782"/>
    </source>
</evidence>
<keyword evidence="22" id="KW-1185">Reference proteome</keyword>
<evidence type="ECO:0000256" key="5">
    <source>
        <dbReference type="ARBA" id="ARBA00022553"/>
    </source>
</evidence>
<dbReference type="GO" id="GO:0016607">
    <property type="term" value="C:nuclear speck"/>
    <property type="evidence" value="ECO:0007669"/>
    <property type="project" value="UniProtKB-SubCell"/>
</dbReference>
<dbReference type="FunFam" id="1.20.1390.10:FF:000006">
    <property type="entry name" value="zinc finger CCCH domain-containing protein 14"/>
    <property type="match status" value="1"/>
</dbReference>
<evidence type="ECO:0000256" key="20">
    <source>
        <dbReference type="SAM" id="MobiDB-lite"/>
    </source>
</evidence>
<evidence type="ECO:0000256" key="1">
    <source>
        <dbReference type="ARBA" id="ARBA00004324"/>
    </source>
</evidence>